<dbReference type="SUPFAM" id="SSF52540">
    <property type="entry name" value="P-loop containing nucleoside triphosphate hydrolases"/>
    <property type="match status" value="1"/>
</dbReference>
<organism evidence="2 3">
    <name type="scientific">Tahibacter soli</name>
    <dbReference type="NCBI Taxonomy" id="2983605"/>
    <lineage>
        <taxon>Bacteria</taxon>
        <taxon>Pseudomonadati</taxon>
        <taxon>Pseudomonadota</taxon>
        <taxon>Gammaproteobacteria</taxon>
        <taxon>Lysobacterales</taxon>
        <taxon>Rhodanobacteraceae</taxon>
        <taxon>Tahibacter</taxon>
    </lineage>
</organism>
<name>A0A9X3YL70_9GAMM</name>
<dbReference type="AlphaFoldDB" id="A0A9X3YL70"/>
<dbReference type="InterPro" id="IPR027417">
    <property type="entry name" value="P-loop_NTPase"/>
</dbReference>
<accession>A0A9X3YL70</accession>
<dbReference type="InterPro" id="IPR000863">
    <property type="entry name" value="Sulfotransferase_dom"/>
</dbReference>
<dbReference type="EMBL" id="JAOVZO020000018">
    <property type="protein sequence ID" value="MDC8014364.1"/>
    <property type="molecule type" value="Genomic_DNA"/>
</dbReference>
<dbReference type="RefSeq" id="WP_263541999.1">
    <property type="nucleotide sequence ID" value="NZ_JAOVZO020000018.1"/>
</dbReference>
<feature type="domain" description="Sulfotransferase" evidence="1">
    <location>
        <begin position="112"/>
        <end position="258"/>
    </location>
</feature>
<dbReference type="Proteomes" id="UP001139971">
    <property type="component" value="Unassembled WGS sequence"/>
</dbReference>
<protein>
    <submittedName>
        <fullName evidence="2">Sulfotransferase domain-containing protein</fullName>
    </submittedName>
</protein>
<evidence type="ECO:0000313" key="3">
    <source>
        <dbReference type="Proteomes" id="UP001139971"/>
    </source>
</evidence>
<sequence length="325" mass="36613">MFDARPQFHEYPDVPGFPAFDAEIASSEMPSGASWLANCLLELGVSLWKPWGADIASHWRACGPRRFRYASKDASWRGLLPSLADGREFAFRAAPVPRVTHAWAGTYGDVPRTILFVRDPRDALHSLWHRARRVGLVPDDQDFGTFLREPWFHYPIGRGDFLLVWLRVWRLALAGREHLVLRYEDYRRDAAGTLRRALAFLRIEAADADVERALAASDFEAARAAEAQIDGNTAPTFNRAGLAEEWREIFDDAMHAAVGPRYASLYAWLGYAPDASGLAPPAEPEPDAGWIERMLVAADTRTWRPERAARLRERLIAASMDRTSV</sequence>
<evidence type="ECO:0000259" key="1">
    <source>
        <dbReference type="Pfam" id="PF00685"/>
    </source>
</evidence>
<dbReference type="Gene3D" id="3.40.50.300">
    <property type="entry name" value="P-loop containing nucleotide triphosphate hydrolases"/>
    <property type="match status" value="1"/>
</dbReference>
<dbReference type="Pfam" id="PF00685">
    <property type="entry name" value="Sulfotransfer_1"/>
    <property type="match status" value="1"/>
</dbReference>
<gene>
    <name evidence="2" type="ORF">OD750_017595</name>
</gene>
<keyword evidence="3" id="KW-1185">Reference proteome</keyword>
<dbReference type="GO" id="GO:0008146">
    <property type="term" value="F:sulfotransferase activity"/>
    <property type="evidence" value="ECO:0007669"/>
    <property type="project" value="InterPro"/>
</dbReference>
<evidence type="ECO:0000313" key="2">
    <source>
        <dbReference type="EMBL" id="MDC8014364.1"/>
    </source>
</evidence>
<reference evidence="2" key="1">
    <citation type="submission" date="2023-02" db="EMBL/GenBank/DDBJ databases">
        <title>Tahibacter soli sp. nov. isolated from soil.</title>
        <authorList>
            <person name="Baek J.H."/>
            <person name="Lee J.K."/>
            <person name="Choi D.G."/>
            <person name="Jeon C.O."/>
        </authorList>
    </citation>
    <scope>NUCLEOTIDE SEQUENCE</scope>
    <source>
        <strain evidence="2">BL</strain>
    </source>
</reference>
<proteinExistence type="predicted"/>
<comment type="caution">
    <text evidence="2">The sequence shown here is derived from an EMBL/GenBank/DDBJ whole genome shotgun (WGS) entry which is preliminary data.</text>
</comment>